<name>A0AAD7QAA7_QUISA</name>
<dbReference type="Proteomes" id="UP001163823">
    <property type="component" value="Chromosome 3"/>
</dbReference>
<evidence type="ECO:0000256" key="3">
    <source>
        <dbReference type="ARBA" id="ARBA00022801"/>
    </source>
</evidence>
<dbReference type="PANTHER" id="PTHR22835">
    <property type="entry name" value="ZINC FINGER FYVE DOMAIN CONTAINING PROTEIN"/>
    <property type="match status" value="1"/>
</dbReference>
<dbReference type="InterPro" id="IPR001087">
    <property type="entry name" value="GDSL"/>
</dbReference>
<dbReference type="PANTHER" id="PTHR22835:SF275">
    <property type="entry name" value="OS01G0331100 PROTEIN"/>
    <property type="match status" value="1"/>
</dbReference>
<dbReference type="AlphaFoldDB" id="A0AAD7QAA7"/>
<gene>
    <name evidence="6" type="ORF">O6P43_007397</name>
</gene>
<sequence length="371" mass="40737">MASLSRTIPVPCLTARFSFLPLLLLCSPPLLVLSQCTKPHIIFNFGDSNSDTGGLVAGLGFPVNPPNGRTFFRRSTGRLSDGRLVIDFLCQSLNSSLLNPYLDSLGGSKFTNGANFAVVGSSTLPKYVPFSLNIQIMQFLHFKARTLELVTTDSGNLINDEGFQNALYMIDIGQNDIADSFAKNLSYVQVVKRIPLVVTEIKNAVKTLHDQGGRKFWVHNTGPLGCLPQKLQMVQKNDLDSFGCLSSYNAAASLFNEALLLLCQELRSELKDATVVHVDIYAIKYDLIANATKYGFSNPLMACCGYGGPPYNYNIRVPCGQPSNQVCDEDSHFVSWDGIHYTEDANFNVASKILSQAYSTPGTTFDFFCRS</sequence>
<dbReference type="KEGG" id="qsa:O6P43_007397"/>
<keyword evidence="3" id="KW-0378">Hydrolase</keyword>
<reference evidence="6" key="1">
    <citation type="journal article" date="2023" name="Science">
        <title>Elucidation of the pathway for biosynthesis of saponin adjuvants from the soapbark tree.</title>
        <authorList>
            <person name="Reed J."/>
            <person name="Orme A."/>
            <person name="El-Demerdash A."/>
            <person name="Owen C."/>
            <person name="Martin L.B.B."/>
            <person name="Misra R.C."/>
            <person name="Kikuchi S."/>
            <person name="Rejzek M."/>
            <person name="Martin A.C."/>
            <person name="Harkess A."/>
            <person name="Leebens-Mack J."/>
            <person name="Louveau T."/>
            <person name="Stephenson M.J."/>
            <person name="Osbourn A."/>
        </authorList>
    </citation>
    <scope>NUCLEOTIDE SEQUENCE</scope>
    <source>
        <strain evidence="6">S10</strain>
    </source>
</reference>
<dbReference type="FunFam" id="3.40.50.1110:FF:000009">
    <property type="entry name" value="GDSL esterase/lipase At1g09390"/>
    <property type="match status" value="1"/>
</dbReference>
<dbReference type="CDD" id="cd01837">
    <property type="entry name" value="SGNH_plant_lipase_like"/>
    <property type="match status" value="1"/>
</dbReference>
<evidence type="ECO:0000313" key="6">
    <source>
        <dbReference type="EMBL" id="KAJ7977831.1"/>
    </source>
</evidence>
<dbReference type="Pfam" id="PF00657">
    <property type="entry name" value="Lipase_GDSL"/>
    <property type="match status" value="1"/>
</dbReference>
<evidence type="ECO:0000256" key="5">
    <source>
        <dbReference type="SAM" id="SignalP"/>
    </source>
</evidence>
<keyword evidence="2 5" id="KW-0732">Signal</keyword>
<evidence type="ECO:0000256" key="4">
    <source>
        <dbReference type="ARBA" id="ARBA00023180"/>
    </source>
</evidence>
<protein>
    <submittedName>
        <fullName evidence="6">GDSL esterase/lipase</fullName>
    </submittedName>
</protein>
<comment type="caution">
    <text evidence="6">The sequence shown here is derived from an EMBL/GenBank/DDBJ whole genome shotgun (WGS) entry which is preliminary data.</text>
</comment>
<dbReference type="InterPro" id="IPR035669">
    <property type="entry name" value="SGNH_plant_lipase-like"/>
</dbReference>
<proteinExistence type="inferred from homology"/>
<organism evidence="6 7">
    <name type="scientific">Quillaja saponaria</name>
    <name type="common">Soap bark tree</name>
    <dbReference type="NCBI Taxonomy" id="32244"/>
    <lineage>
        <taxon>Eukaryota</taxon>
        <taxon>Viridiplantae</taxon>
        <taxon>Streptophyta</taxon>
        <taxon>Embryophyta</taxon>
        <taxon>Tracheophyta</taxon>
        <taxon>Spermatophyta</taxon>
        <taxon>Magnoliopsida</taxon>
        <taxon>eudicotyledons</taxon>
        <taxon>Gunneridae</taxon>
        <taxon>Pentapetalae</taxon>
        <taxon>rosids</taxon>
        <taxon>fabids</taxon>
        <taxon>Fabales</taxon>
        <taxon>Quillajaceae</taxon>
        <taxon>Quillaja</taxon>
    </lineage>
</organism>
<feature type="chain" id="PRO_5041944179" evidence="5">
    <location>
        <begin position="35"/>
        <end position="371"/>
    </location>
</feature>
<comment type="similarity">
    <text evidence="1">Belongs to the 'GDSL' lipolytic enzyme family.</text>
</comment>
<keyword evidence="7" id="KW-1185">Reference proteome</keyword>
<dbReference type="GO" id="GO:0016788">
    <property type="term" value="F:hydrolase activity, acting on ester bonds"/>
    <property type="evidence" value="ECO:0007669"/>
    <property type="project" value="InterPro"/>
</dbReference>
<evidence type="ECO:0000256" key="2">
    <source>
        <dbReference type="ARBA" id="ARBA00022729"/>
    </source>
</evidence>
<evidence type="ECO:0000256" key="1">
    <source>
        <dbReference type="ARBA" id="ARBA00008668"/>
    </source>
</evidence>
<accession>A0AAD7QAA7</accession>
<dbReference type="Gene3D" id="3.40.50.1110">
    <property type="entry name" value="SGNH hydrolase"/>
    <property type="match status" value="1"/>
</dbReference>
<keyword evidence="4" id="KW-0325">Glycoprotein</keyword>
<dbReference type="GO" id="GO:0009570">
    <property type="term" value="C:chloroplast stroma"/>
    <property type="evidence" value="ECO:0007669"/>
    <property type="project" value="TreeGrafter"/>
</dbReference>
<dbReference type="EMBL" id="JARAOO010000003">
    <property type="protein sequence ID" value="KAJ7977831.1"/>
    <property type="molecule type" value="Genomic_DNA"/>
</dbReference>
<feature type="signal peptide" evidence="5">
    <location>
        <begin position="1"/>
        <end position="34"/>
    </location>
</feature>
<evidence type="ECO:0000313" key="7">
    <source>
        <dbReference type="Proteomes" id="UP001163823"/>
    </source>
</evidence>
<dbReference type="InterPro" id="IPR036514">
    <property type="entry name" value="SGNH_hydro_sf"/>
</dbReference>